<dbReference type="KEGG" id="pmw:B2K_34375"/>
<dbReference type="OrthoDB" id="2655295at2"/>
<dbReference type="Proteomes" id="UP000007392">
    <property type="component" value="Chromosome"/>
</dbReference>
<accession>I0BTN3</accession>
<name>I0BTN3_9BACL</name>
<proteinExistence type="predicted"/>
<dbReference type="AlphaFoldDB" id="I0BTN3"/>
<reference evidence="1 2" key="1">
    <citation type="submission" date="2013-06" db="EMBL/GenBank/DDBJ databases">
        <title>Complete genome sequence of Paenibacillus mucilaginosus K02.</title>
        <authorList>
            <person name="Xiao B."/>
            <person name="Sun L."/>
            <person name="Xiao L."/>
            <person name="Lian B."/>
        </authorList>
    </citation>
    <scope>NUCLEOTIDE SEQUENCE [LARGE SCALE GENOMIC DNA]</scope>
    <source>
        <strain evidence="1 2">K02</strain>
    </source>
</reference>
<dbReference type="EMBL" id="CP003422">
    <property type="protein sequence ID" value="AFH65730.1"/>
    <property type="molecule type" value="Genomic_DNA"/>
</dbReference>
<gene>
    <name evidence="1" type="ORF">B2K_34375</name>
</gene>
<sequence length="149" mass="17346">MEDRLSHLLLYTQEVQYELPENYDELKKAANRTSNWRERLAAVKELGKYNTDQTINVLKHVLRGDAVFPVQEAAFRRLRAFGEDAKLPPRKKGELVKGANKVFLRLKKSLPEGHAYEEFKEKLQKTRTDVYDTYEGEKGEEFDAWLQGG</sequence>
<dbReference type="HOGENOM" id="CLU_147314_0_0_9"/>
<evidence type="ECO:0000313" key="2">
    <source>
        <dbReference type="Proteomes" id="UP000007392"/>
    </source>
</evidence>
<protein>
    <submittedName>
        <fullName evidence="1">Esterase</fullName>
    </submittedName>
</protein>
<organism evidence="1 2">
    <name type="scientific">Paenibacillus mucilaginosus K02</name>
    <dbReference type="NCBI Taxonomy" id="997761"/>
    <lineage>
        <taxon>Bacteria</taxon>
        <taxon>Bacillati</taxon>
        <taxon>Bacillota</taxon>
        <taxon>Bacilli</taxon>
        <taxon>Bacillales</taxon>
        <taxon>Paenibacillaceae</taxon>
        <taxon>Paenibacillus</taxon>
    </lineage>
</organism>
<dbReference type="RefSeq" id="WP_014652894.1">
    <property type="nucleotide sequence ID" value="NC_017672.3"/>
</dbReference>
<dbReference type="PATRIC" id="fig|997761.3.peg.6919"/>
<evidence type="ECO:0000313" key="1">
    <source>
        <dbReference type="EMBL" id="AFH65730.1"/>
    </source>
</evidence>